<dbReference type="EMBL" id="JAACJM010000003">
    <property type="protein sequence ID" value="KAF5373940.1"/>
    <property type="molecule type" value="Genomic_DNA"/>
</dbReference>
<evidence type="ECO:0000313" key="1">
    <source>
        <dbReference type="EMBL" id="KAF5373940.1"/>
    </source>
</evidence>
<evidence type="ECO:0008006" key="3">
    <source>
        <dbReference type="Google" id="ProtNLM"/>
    </source>
</evidence>
<evidence type="ECO:0000313" key="2">
    <source>
        <dbReference type="Proteomes" id="UP000559256"/>
    </source>
</evidence>
<sequence>MYKISAKMATALNQPLLPFGGMNMIFAGDFAQLPLAMGGESVSLYSHIIGSNSSDQQASIGKYLWHQVNTVVLLRKNCRQTGKSDKDKKFRQALENMRYKNCTTEDISFLRSLISDPSNESRSIDNPHFRNTSIILTYNKHKDVANELGSKRFAAETGQVLTHFLSDDEEVIFDEPPSQTHDRKRKRRKATKHQIDEHVQQLLWKQLPSSNNIQIPGTLSLCKGLPVMIRFNGATELCITKGQEGTVHGWQARKGKCGQLVLDVLYVKLEKPPTNVQFKDLPLNVVPITPNTRHINCKLPDDRIIQISRTQVEVLPNFAMTDFASQGKTRDPNVADIYNSRDFRAIYTALSRSSTASGTMILQGFNVSHITGGISNKGGYHQELRELEILNDITKLCVDQKLPPSIIGDLRGPLIQQYRSHFGNKHRPEGLHESLVWDASEKFESTLDKDISWMILEKEKTKYPAKKKQSGTFVPIDMNILDRNEMKEESISILSKDIIKTHQGPSHDYPTLKWSENSCAYDSAIMLLYHLF</sequence>
<reference evidence="1 2" key="1">
    <citation type="journal article" date="2020" name="ISME J.">
        <title>Uncovering the hidden diversity of litter-decomposition mechanisms in mushroom-forming fungi.</title>
        <authorList>
            <person name="Floudas D."/>
            <person name="Bentzer J."/>
            <person name="Ahren D."/>
            <person name="Johansson T."/>
            <person name="Persson P."/>
            <person name="Tunlid A."/>
        </authorList>
    </citation>
    <scope>NUCLEOTIDE SEQUENCE [LARGE SCALE GENOMIC DNA]</scope>
    <source>
        <strain evidence="1 2">CBS 291.85</strain>
    </source>
</reference>
<dbReference type="Proteomes" id="UP000559256">
    <property type="component" value="Unassembled WGS sequence"/>
</dbReference>
<organism evidence="1 2">
    <name type="scientific">Tetrapyrgos nigripes</name>
    <dbReference type="NCBI Taxonomy" id="182062"/>
    <lineage>
        <taxon>Eukaryota</taxon>
        <taxon>Fungi</taxon>
        <taxon>Dikarya</taxon>
        <taxon>Basidiomycota</taxon>
        <taxon>Agaricomycotina</taxon>
        <taxon>Agaricomycetes</taxon>
        <taxon>Agaricomycetidae</taxon>
        <taxon>Agaricales</taxon>
        <taxon>Marasmiineae</taxon>
        <taxon>Marasmiaceae</taxon>
        <taxon>Tetrapyrgos</taxon>
    </lineage>
</organism>
<dbReference type="SUPFAM" id="SSF52540">
    <property type="entry name" value="P-loop containing nucleoside triphosphate hydrolases"/>
    <property type="match status" value="1"/>
</dbReference>
<dbReference type="OrthoDB" id="3247165at2759"/>
<dbReference type="PANTHER" id="PTHR47642">
    <property type="entry name" value="ATP-DEPENDENT DNA HELICASE"/>
    <property type="match status" value="1"/>
</dbReference>
<proteinExistence type="predicted"/>
<comment type="caution">
    <text evidence="1">The sequence shown here is derived from an EMBL/GenBank/DDBJ whole genome shotgun (WGS) entry which is preliminary data.</text>
</comment>
<keyword evidence="2" id="KW-1185">Reference proteome</keyword>
<accession>A0A8H5LXR4</accession>
<dbReference type="InterPro" id="IPR027417">
    <property type="entry name" value="P-loop_NTPase"/>
</dbReference>
<dbReference type="AlphaFoldDB" id="A0A8H5LXR4"/>
<protein>
    <recommendedName>
        <fullName evidence="3">ATP-dependent DNA helicase</fullName>
    </recommendedName>
</protein>
<dbReference type="InterPro" id="IPR051055">
    <property type="entry name" value="PIF1_helicase"/>
</dbReference>
<name>A0A8H5LXR4_9AGAR</name>
<gene>
    <name evidence="1" type="ORF">D9758_000888</name>
</gene>